<protein>
    <submittedName>
        <fullName evidence="1">Uncharacterized protein</fullName>
    </submittedName>
</protein>
<proteinExistence type="predicted"/>
<sequence>MPRILHSKRAVGAGRKEVLEVGEGLMIIFVPTDMIGINSYFISLALALESLPLSLHWRGVPTSASTSRRYEDVRESNPRFLRKATVVISASYQRTQDPTILFQLLRMRAPRTKPLGHWSASEQL</sequence>
<reference evidence="1" key="1">
    <citation type="journal article" date="2022" name="bioRxiv">
        <title>Sequencing and chromosome-scale assembly of the giantPleurodeles waltlgenome.</title>
        <authorList>
            <person name="Brown T."/>
            <person name="Elewa A."/>
            <person name="Iarovenko S."/>
            <person name="Subramanian E."/>
            <person name="Araus A.J."/>
            <person name="Petzold A."/>
            <person name="Susuki M."/>
            <person name="Suzuki K.-i.T."/>
            <person name="Hayashi T."/>
            <person name="Toyoda A."/>
            <person name="Oliveira C."/>
            <person name="Osipova E."/>
            <person name="Leigh N.D."/>
            <person name="Simon A."/>
            <person name="Yun M.H."/>
        </authorList>
    </citation>
    <scope>NUCLEOTIDE SEQUENCE</scope>
    <source>
        <strain evidence="1">20211129_DDA</strain>
        <tissue evidence="1">Liver</tissue>
    </source>
</reference>
<keyword evidence="2" id="KW-1185">Reference proteome</keyword>
<organism evidence="1 2">
    <name type="scientific">Pleurodeles waltl</name>
    <name type="common">Iberian ribbed newt</name>
    <dbReference type="NCBI Taxonomy" id="8319"/>
    <lineage>
        <taxon>Eukaryota</taxon>
        <taxon>Metazoa</taxon>
        <taxon>Chordata</taxon>
        <taxon>Craniata</taxon>
        <taxon>Vertebrata</taxon>
        <taxon>Euteleostomi</taxon>
        <taxon>Amphibia</taxon>
        <taxon>Batrachia</taxon>
        <taxon>Caudata</taxon>
        <taxon>Salamandroidea</taxon>
        <taxon>Salamandridae</taxon>
        <taxon>Pleurodelinae</taxon>
        <taxon>Pleurodeles</taxon>
    </lineage>
</organism>
<dbReference type="AlphaFoldDB" id="A0AAV7N0W8"/>
<dbReference type="Proteomes" id="UP001066276">
    <property type="component" value="Chromosome 9"/>
</dbReference>
<evidence type="ECO:0000313" key="1">
    <source>
        <dbReference type="EMBL" id="KAJ1109241.1"/>
    </source>
</evidence>
<comment type="caution">
    <text evidence="1">The sequence shown here is derived from an EMBL/GenBank/DDBJ whole genome shotgun (WGS) entry which is preliminary data.</text>
</comment>
<gene>
    <name evidence="1" type="ORF">NDU88_006604</name>
</gene>
<name>A0AAV7N0W8_PLEWA</name>
<evidence type="ECO:0000313" key="2">
    <source>
        <dbReference type="Proteomes" id="UP001066276"/>
    </source>
</evidence>
<accession>A0AAV7N0W8</accession>
<dbReference type="EMBL" id="JANPWB010000013">
    <property type="protein sequence ID" value="KAJ1109241.1"/>
    <property type="molecule type" value="Genomic_DNA"/>
</dbReference>